<protein>
    <recommendedName>
        <fullName evidence="2">SWIM-type domain-containing protein</fullName>
    </recommendedName>
</protein>
<accession>A0A4R4S2Y9</accession>
<keyword evidence="1" id="KW-0862">Zinc</keyword>
<dbReference type="OrthoDB" id="3677745at2"/>
<keyword evidence="4" id="KW-1185">Reference proteome</keyword>
<feature type="domain" description="SWIM-type" evidence="2">
    <location>
        <begin position="33"/>
        <end position="68"/>
    </location>
</feature>
<dbReference type="EMBL" id="SMKL01000002">
    <property type="protein sequence ID" value="TDC56666.1"/>
    <property type="molecule type" value="Genomic_DNA"/>
</dbReference>
<comment type="caution">
    <text evidence="3">The sequence shown here is derived from an EMBL/GenBank/DDBJ whole genome shotgun (WGS) entry which is preliminary data.</text>
</comment>
<evidence type="ECO:0000313" key="3">
    <source>
        <dbReference type="EMBL" id="TDC56666.1"/>
    </source>
</evidence>
<name>A0A4R4S2Y9_9ACTN</name>
<dbReference type="GO" id="GO:0008270">
    <property type="term" value="F:zinc ion binding"/>
    <property type="evidence" value="ECO:0007669"/>
    <property type="project" value="UniProtKB-KW"/>
</dbReference>
<dbReference type="AlphaFoldDB" id="A0A4R4S2Y9"/>
<dbReference type="Proteomes" id="UP000295621">
    <property type="component" value="Unassembled WGS sequence"/>
</dbReference>
<keyword evidence="1" id="KW-0863">Zinc-finger</keyword>
<evidence type="ECO:0000259" key="2">
    <source>
        <dbReference type="PROSITE" id="PS50966"/>
    </source>
</evidence>
<gene>
    <name evidence="3" type="ORF">E1212_01445</name>
</gene>
<evidence type="ECO:0000313" key="4">
    <source>
        <dbReference type="Proteomes" id="UP000295621"/>
    </source>
</evidence>
<organism evidence="3 4">
    <name type="scientific">Jiangella ureilytica</name>
    <dbReference type="NCBI Taxonomy" id="2530374"/>
    <lineage>
        <taxon>Bacteria</taxon>
        <taxon>Bacillati</taxon>
        <taxon>Actinomycetota</taxon>
        <taxon>Actinomycetes</taxon>
        <taxon>Jiangellales</taxon>
        <taxon>Jiangellaceae</taxon>
        <taxon>Jiangella</taxon>
    </lineage>
</organism>
<dbReference type="PROSITE" id="PS50966">
    <property type="entry name" value="ZF_SWIM"/>
    <property type="match status" value="1"/>
</dbReference>
<sequence>MRRGQDYAGRGLVVDLADDGDRVTAVVRGTDDYRVELVATKLRWFCDCPVGVTGAFCKHCVAVAIRAAGDHARASEPAGLDPFDVRAGGDLAVLADEVARVFTPRRRYYDYDQANAYADAAEATTGLLEEWSRRAPSAGLLTIVQAAIDRAVRTILRSDDSSGGQSMQIDRLLDAHRNTARHASLDRKSATALARWLYRFMFAGPQDFLTVDIDQYADAVGPAGIDLYRRLLDRTGDGHASALRHARGRLAILSRDAEQIRAHFGGDLSRAFLVDELARALEDAGHADLALAHARAGLAADPRSPYAAPLVERLVTDALRRSAVDEAARLRADDFHHRPSTTTYAALERAATAAGSWEVERERADPVLAAADPPGWVSTLLRQGDSAAAWAAAETMPERVGLDLWRRLFRARVRIDPASTLPHYRRLVEQCVLAGDRGNYRTAARLLRNMRDTATKADRSAQFATYLAELRERHRRRPALHDELRRGGV</sequence>
<dbReference type="RefSeq" id="WP_131978048.1">
    <property type="nucleotide sequence ID" value="NZ_SMKL01000002.1"/>
</dbReference>
<evidence type="ECO:0000256" key="1">
    <source>
        <dbReference type="PROSITE-ProRule" id="PRU00325"/>
    </source>
</evidence>
<reference evidence="3 4" key="1">
    <citation type="submission" date="2019-02" db="EMBL/GenBank/DDBJ databases">
        <title>Draft genome sequences of novel Actinobacteria.</title>
        <authorList>
            <person name="Sahin N."/>
            <person name="Ay H."/>
            <person name="Saygin H."/>
        </authorList>
    </citation>
    <scope>NUCLEOTIDE SEQUENCE [LARGE SCALE GENOMIC DNA]</scope>
    <source>
        <strain evidence="3 4">KC603</strain>
    </source>
</reference>
<proteinExistence type="predicted"/>
<dbReference type="InterPro" id="IPR007527">
    <property type="entry name" value="Znf_SWIM"/>
</dbReference>
<keyword evidence="1" id="KW-0479">Metal-binding</keyword>